<accession>A0A8H4LU95</accession>
<keyword evidence="1" id="KW-0472">Membrane</keyword>
<evidence type="ECO:0000313" key="3">
    <source>
        <dbReference type="Proteomes" id="UP000557566"/>
    </source>
</evidence>
<dbReference type="AlphaFoldDB" id="A0A8H4LU95"/>
<keyword evidence="3" id="KW-1185">Reference proteome</keyword>
<evidence type="ECO:0000256" key="1">
    <source>
        <dbReference type="SAM" id="Phobius"/>
    </source>
</evidence>
<dbReference type="OrthoDB" id="5096049at2759"/>
<keyword evidence="1" id="KW-1133">Transmembrane helix</keyword>
<dbReference type="Proteomes" id="UP000557566">
    <property type="component" value="Unassembled WGS sequence"/>
</dbReference>
<dbReference type="EMBL" id="JAAVMX010000008">
    <property type="protein sequence ID" value="KAF4505197.1"/>
    <property type="molecule type" value="Genomic_DNA"/>
</dbReference>
<protein>
    <submittedName>
        <fullName evidence="2">Uncharacterized protein</fullName>
    </submittedName>
</protein>
<name>A0A8H4LU95_9HYPO</name>
<feature type="transmembrane region" description="Helical" evidence="1">
    <location>
        <begin position="100"/>
        <end position="117"/>
    </location>
</feature>
<sequence>MALVGPVTLNIANLKTAYRFLVDPSPHLDHGLPFIRALGLVAFRVQDEVIGVPIRWGFFSPGPSRLQAMEACLFANLLATSFLVVSIAALCVCRGESCRFLLCCLTVIPVACVSTYIEARRYRQWVPPSWARVGVAK</sequence>
<keyword evidence="1" id="KW-0812">Transmembrane</keyword>
<proteinExistence type="predicted"/>
<organism evidence="2 3">
    <name type="scientific">Ophiocordyceps sinensis</name>
    <dbReference type="NCBI Taxonomy" id="72228"/>
    <lineage>
        <taxon>Eukaryota</taxon>
        <taxon>Fungi</taxon>
        <taxon>Dikarya</taxon>
        <taxon>Ascomycota</taxon>
        <taxon>Pezizomycotina</taxon>
        <taxon>Sordariomycetes</taxon>
        <taxon>Hypocreomycetidae</taxon>
        <taxon>Hypocreales</taxon>
        <taxon>Ophiocordycipitaceae</taxon>
        <taxon>Ophiocordyceps</taxon>
    </lineage>
</organism>
<feature type="transmembrane region" description="Helical" evidence="1">
    <location>
        <begin position="73"/>
        <end position="93"/>
    </location>
</feature>
<gene>
    <name evidence="2" type="ORF">G6O67_007172</name>
</gene>
<evidence type="ECO:0000313" key="2">
    <source>
        <dbReference type="EMBL" id="KAF4505197.1"/>
    </source>
</evidence>
<comment type="caution">
    <text evidence="2">The sequence shown here is derived from an EMBL/GenBank/DDBJ whole genome shotgun (WGS) entry which is preliminary data.</text>
</comment>
<reference evidence="2 3" key="1">
    <citation type="journal article" date="2020" name="Genome Biol. Evol.">
        <title>A new high-quality draft genome assembly of the Chinese cordyceps Ophiocordyceps sinensis.</title>
        <authorList>
            <person name="Shu R."/>
            <person name="Zhang J."/>
            <person name="Meng Q."/>
            <person name="Zhang H."/>
            <person name="Zhou G."/>
            <person name="Li M."/>
            <person name="Wu P."/>
            <person name="Zhao Y."/>
            <person name="Chen C."/>
            <person name="Qin Q."/>
        </authorList>
    </citation>
    <scope>NUCLEOTIDE SEQUENCE [LARGE SCALE GENOMIC DNA]</scope>
    <source>
        <strain evidence="2 3">IOZ07</strain>
    </source>
</reference>